<proteinExistence type="predicted"/>
<organism evidence="1 2">
    <name type="scientific">Bacillus xiamenensis</name>
    <dbReference type="NCBI Taxonomy" id="1178537"/>
    <lineage>
        <taxon>Bacteria</taxon>
        <taxon>Bacillati</taxon>
        <taxon>Bacillota</taxon>
        <taxon>Bacilli</taxon>
        <taxon>Bacillales</taxon>
        <taxon>Bacillaceae</taxon>
        <taxon>Bacillus</taxon>
    </lineage>
</organism>
<dbReference type="Gene3D" id="3.90.930.1">
    <property type="match status" value="1"/>
</dbReference>
<evidence type="ECO:0000313" key="1">
    <source>
        <dbReference type="EMBL" id="AOZ90614.1"/>
    </source>
</evidence>
<protein>
    <recommendedName>
        <fullName evidence="3">Phophatidylinositol-4-phosphate 5-kinase</fullName>
    </recommendedName>
</protein>
<name>A0AAC9ILX4_9BACI</name>
<evidence type="ECO:0008006" key="3">
    <source>
        <dbReference type="Google" id="ProtNLM"/>
    </source>
</evidence>
<evidence type="ECO:0000313" key="2">
    <source>
        <dbReference type="Proteomes" id="UP000177709"/>
    </source>
</evidence>
<reference evidence="1 2" key="1">
    <citation type="submission" date="2016-10" db="EMBL/GenBank/DDBJ databases">
        <title>Whole genome sequence of hyper active fibrinolysis bacterium Bacillus pumilus strain VV3 isolated from fermented rice.</title>
        <authorList>
            <person name="Mariadas V.A."/>
            <person name="Vijayaraghavan P."/>
            <person name="Dhandapani V."/>
        </authorList>
    </citation>
    <scope>NUCLEOTIDE SEQUENCE [LARGE SCALE GENOMIC DNA]</scope>
    <source>
        <strain evidence="1 2">VV3</strain>
    </source>
</reference>
<dbReference type="InterPro" id="IPR011652">
    <property type="entry name" value="MORN_2"/>
</dbReference>
<dbReference type="AlphaFoldDB" id="A0AAC9ILX4"/>
<accession>A0AAC9ILX4</accession>
<sequence length="157" mass="18222">MELLLIWREEIPDILQKDFILENGTEFEEHLEYGGPYELAIVEYTPDGNEKLFTGLAYDKYENGNIESYFYVEQGVKQGKCVEFYSNGNVKKIGNMNKSAADGYQVEFFESGNKKYESEYIAGREMTYIKYDENGSIVEKKTEPDESDLKYVEKFNG</sequence>
<dbReference type="KEGG" id="bxi:BK049_05805"/>
<gene>
    <name evidence="1" type="ORF">BK049_05805</name>
</gene>
<dbReference type="SUPFAM" id="SSF82185">
    <property type="entry name" value="Histone H3 K4-specific methyltransferase SET7/9 N-terminal domain"/>
    <property type="match status" value="1"/>
</dbReference>
<dbReference type="EMBL" id="CP017786">
    <property type="protein sequence ID" value="AOZ90614.1"/>
    <property type="molecule type" value="Genomic_DNA"/>
</dbReference>
<dbReference type="Proteomes" id="UP000177709">
    <property type="component" value="Chromosome"/>
</dbReference>
<dbReference type="Pfam" id="PF07661">
    <property type="entry name" value="MORN_2"/>
    <property type="match status" value="3"/>
</dbReference>